<dbReference type="EMBL" id="JAOG01000003">
    <property type="protein sequence ID" value="EUA53408.1"/>
    <property type="molecule type" value="Genomic_DNA"/>
</dbReference>
<dbReference type="Proteomes" id="UP000020825">
    <property type="component" value="Unassembled WGS sequence"/>
</dbReference>
<reference evidence="2 3" key="1">
    <citation type="submission" date="2013-12" db="EMBL/GenBank/DDBJ databases">
        <authorList>
            <person name="Zelazny A."/>
            <person name="Olivier K."/>
            <person name="Holland S."/>
            <person name="Lenaerts A."/>
            <person name="Ordway D."/>
            <person name="DeGroote M.A."/>
            <person name="Parker T."/>
            <person name="Sizemore C."/>
            <person name="Tallon L.J."/>
            <person name="Sadzewicz L.K."/>
            <person name="Sengamalay N."/>
            <person name="Fraser C.M."/>
            <person name="Hine E."/>
            <person name="Shefchek K.A."/>
            <person name="Das S.P."/>
            <person name="Tettelin H."/>
        </authorList>
    </citation>
    <scope>NUCLEOTIDE SEQUENCE [LARGE SCALE GENOMIC DNA]</scope>
    <source>
        <strain evidence="2 3">1956</strain>
    </source>
</reference>
<proteinExistence type="predicted"/>
<organism evidence="2 3">
    <name type="scientific">Mycobacterium intracellulare 1956</name>
    <dbReference type="NCBI Taxonomy" id="1299331"/>
    <lineage>
        <taxon>Bacteria</taxon>
        <taxon>Bacillati</taxon>
        <taxon>Actinomycetota</taxon>
        <taxon>Actinomycetes</taxon>
        <taxon>Mycobacteriales</taxon>
        <taxon>Mycobacteriaceae</taxon>
        <taxon>Mycobacterium</taxon>
        <taxon>Mycobacterium avium complex (MAC)</taxon>
    </lineage>
</organism>
<gene>
    <name evidence="2" type="ORF">I550_5044</name>
</gene>
<comment type="caution">
    <text evidence="2">The sequence shown here is derived from an EMBL/GenBank/DDBJ whole genome shotgun (WGS) entry which is preliminary data.</text>
</comment>
<name>X8CD97_MYCIT</name>
<evidence type="ECO:0000256" key="1">
    <source>
        <dbReference type="SAM" id="MobiDB-lite"/>
    </source>
</evidence>
<sequence>MPRRRAAASVSSAQTPHNAAAPTLTHGPQVDSRLSRP</sequence>
<evidence type="ECO:0000313" key="3">
    <source>
        <dbReference type="Proteomes" id="UP000020825"/>
    </source>
</evidence>
<evidence type="ECO:0000313" key="2">
    <source>
        <dbReference type="EMBL" id="EUA53408.1"/>
    </source>
</evidence>
<feature type="region of interest" description="Disordered" evidence="1">
    <location>
        <begin position="1"/>
        <end position="37"/>
    </location>
</feature>
<dbReference type="PATRIC" id="fig|1299331.3.peg.4931"/>
<protein>
    <submittedName>
        <fullName evidence="2">Uncharacterized protein</fullName>
    </submittedName>
</protein>
<dbReference type="AlphaFoldDB" id="X8CD97"/>
<accession>X8CD97</accession>